<organism evidence="2 3">
    <name type="scientific">Anopheles atroparvus</name>
    <name type="common">European mosquito</name>
    <dbReference type="NCBI Taxonomy" id="41427"/>
    <lineage>
        <taxon>Eukaryota</taxon>
        <taxon>Metazoa</taxon>
        <taxon>Ecdysozoa</taxon>
        <taxon>Arthropoda</taxon>
        <taxon>Hexapoda</taxon>
        <taxon>Insecta</taxon>
        <taxon>Pterygota</taxon>
        <taxon>Neoptera</taxon>
        <taxon>Endopterygota</taxon>
        <taxon>Diptera</taxon>
        <taxon>Nematocera</taxon>
        <taxon>Culicoidea</taxon>
        <taxon>Culicidae</taxon>
        <taxon>Anophelinae</taxon>
        <taxon>Anopheles</taxon>
    </lineage>
</organism>
<keyword evidence="3" id="KW-1185">Reference proteome</keyword>
<evidence type="ECO:0000313" key="2">
    <source>
        <dbReference type="EnsemblMetazoa" id="ENSAATROPP003598"/>
    </source>
</evidence>
<dbReference type="Proteomes" id="UP000075880">
    <property type="component" value="Unassembled WGS sequence"/>
</dbReference>
<dbReference type="EnsemblMetazoa" id="ENSAATROPT003749">
    <property type="protein sequence ID" value="ENSAATROPP003598"/>
    <property type="gene ID" value="ENSAATROPG002964"/>
</dbReference>
<protein>
    <submittedName>
        <fullName evidence="2">Uncharacterized protein</fullName>
    </submittedName>
</protein>
<name>A0AAG5CYT4_ANOAO</name>
<evidence type="ECO:0000313" key="3">
    <source>
        <dbReference type="Proteomes" id="UP000075880"/>
    </source>
</evidence>
<sequence>MSVPLPSTVGSLGSSTTCDSPVPLSPSASDEESNEASLFLLRVLKIRLPRSFGGSVRLQSTLSEDTDWAAATTSFKSSGSFGTFVSHNSESISLLSSTSRSVSSCLSVSAKFPAGPVDFSGDASTTVSSLAEVCRPLSSRFRSVMDPERCEGFEMELNCTVPCCFPSSSSSKSKQDASSLGDFFDSGLACCDTVAVPASSALTAAVSSPLDPRVARFKINCLALMGRSTVDIALVDVGATVALPNESFDPVIDELLAVLPSRDGTEDASSLVTSMYSRFCFLGIFRYLMVVQGDMTGGTVVVGAATETVAAEAVATTTGGPVESCMLFLLPSLPSTAALFSSASPPLTLSLSASDFETRFRANGALIGPSISFFGAFLLKLSSWCTDSSSSVILDETFVSVGTTGRSTFFCSASRCSPMSSSCSSSLQSANSSFFSFTSVLFCFPVASTIPGFDDSFSGSDR</sequence>
<accession>A0AAG5CYT4</accession>
<evidence type="ECO:0000256" key="1">
    <source>
        <dbReference type="SAM" id="MobiDB-lite"/>
    </source>
</evidence>
<feature type="region of interest" description="Disordered" evidence="1">
    <location>
        <begin position="1"/>
        <end position="30"/>
    </location>
</feature>
<dbReference type="AlphaFoldDB" id="A0AAG5CYT4"/>
<proteinExistence type="predicted"/>
<reference evidence="2" key="1">
    <citation type="submission" date="2024-04" db="UniProtKB">
        <authorList>
            <consortium name="EnsemblMetazoa"/>
        </authorList>
    </citation>
    <scope>IDENTIFICATION</scope>
    <source>
        <strain evidence="2">EBRO</strain>
    </source>
</reference>
<feature type="compositionally biased region" description="Polar residues" evidence="1">
    <location>
        <begin position="8"/>
        <end position="19"/>
    </location>
</feature>